<reference evidence="6 8" key="2">
    <citation type="journal article" date="2013" name="Nature">
        <title>Insights into bilaterian evolution from three spiralian genomes.</title>
        <authorList>
            <person name="Simakov O."/>
            <person name="Marletaz F."/>
            <person name="Cho S.J."/>
            <person name="Edsinger-Gonzales E."/>
            <person name="Havlak P."/>
            <person name="Hellsten U."/>
            <person name="Kuo D.H."/>
            <person name="Larsson T."/>
            <person name="Lv J."/>
            <person name="Arendt D."/>
            <person name="Savage R."/>
            <person name="Osoegawa K."/>
            <person name="de Jong P."/>
            <person name="Grimwood J."/>
            <person name="Chapman J.A."/>
            <person name="Shapiro H."/>
            <person name="Aerts A."/>
            <person name="Otillar R.P."/>
            <person name="Terry A.Y."/>
            <person name="Boore J.L."/>
            <person name="Grigoriev I.V."/>
            <person name="Lindberg D.R."/>
            <person name="Seaver E.C."/>
            <person name="Weisblat D.A."/>
            <person name="Putnam N.H."/>
            <person name="Rokhsar D.S."/>
        </authorList>
    </citation>
    <scope>NUCLEOTIDE SEQUENCE</scope>
</reference>
<dbReference type="InterPro" id="IPR008494">
    <property type="entry name" value="DUF776"/>
</dbReference>
<gene>
    <name evidence="7" type="primary">20201354</name>
    <name evidence="6" type="ORF">HELRODRAFT_166083</name>
</gene>
<evidence type="ECO:0000256" key="5">
    <source>
        <dbReference type="SAM" id="MobiDB-lite"/>
    </source>
</evidence>
<name>T1EXQ4_HELRO</name>
<evidence type="ECO:0000256" key="1">
    <source>
        <dbReference type="ARBA" id="ARBA00015005"/>
    </source>
</evidence>
<dbReference type="PANTHER" id="PTHR31383:SF2">
    <property type="entry name" value="OXIDATIVE STRESS-RESPONSIVE SERINE-RICH PROTEIN 1"/>
    <property type="match status" value="1"/>
</dbReference>
<feature type="region of interest" description="Disordered" evidence="5">
    <location>
        <begin position="249"/>
        <end position="288"/>
    </location>
</feature>
<dbReference type="EMBL" id="AMQM01002252">
    <property type="status" value="NOT_ANNOTATED_CDS"/>
    <property type="molecule type" value="Genomic_DNA"/>
</dbReference>
<dbReference type="GeneID" id="20201354"/>
<feature type="compositionally biased region" description="Polar residues" evidence="5">
    <location>
        <begin position="249"/>
        <end position="258"/>
    </location>
</feature>
<proteinExistence type="predicted"/>
<feature type="region of interest" description="Disordered" evidence="5">
    <location>
        <begin position="1"/>
        <end position="45"/>
    </location>
</feature>
<reference evidence="8" key="1">
    <citation type="submission" date="2012-12" db="EMBL/GenBank/DDBJ databases">
        <authorList>
            <person name="Hellsten U."/>
            <person name="Grimwood J."/>
            <person name="Chapman J.A."/>
            <person name="Shapiro H."/>
            <person name="Aerts A."/>
            <person name="Otillar R.P."/>
            <person name="Terry A.Y."/>
            <person name="Boore J.L."/>
            <person name="Simakov O."/>
            <person name="Marletaz F."/>
            <person name="Cho S.-J."/>
            <person name="Edsinger-Gonzales E."/>
            <person name="Havlak P."/>
            <person name="Kuo D.-H."/>
            <person name="Larsson T."/>
            <person name="Lv J."/>
            <person name="Arendt D."/>
            <person name="Savage R."/>
            <person name="Osoegawa K."/>
            <person name="de Jong P."/>
            <person name="Lindberg D.R."/>
            <person name="Seaver E.C."/>
            <person name="Weisblat D.A."/>
            <person name="Putnam N.H."/>
            <person name="Grigoriev I.V."/>
            <person name="Rokhsar D.S."/>
        </authorList>
    </citation>
    <scope>NUCLEOTIDE SEQUENCE</scope>
</reference>
<protein>
    <recommendedName>
        <fullName evidence="1">Oxidative stress-responsive serine-rich protein 1</fullName>
    </recommendedName>
    <alternativeName>
        <fullName evidence="4">Oxidative stress-responsive protein 1</fullName>
    </alternativeName>
    <alternativeName>
        <fullName evidence="3">Peroxide-inducible transcript 1 protein</fullName>
    </alternativeName>
</protein>
<evidence type="ECO:0000256" key="4">
    <source>
        <dbReference type="ARBA" id="ARBA00031405"/>
    </source>
</evidence>
<keyword evidence="2" id="KW-0597">Phosphoprotein</keyword>
<evidence type="ECO:0000313" key="6">
    <source>
        <dbReference type="EMBL" id="ESN90417.1"/>
    </source>
</evidence>
<keyword evidence="8" id="KW-1185">Reference proteome</keyword>
<dbReference type="RefSeq" id="XP_009031359.1">
    <property type="nucleotide sequence ID" value="XM_009033111.1"/>
</dbReference>
<reference evidence="7" key="3">
    <citation type="submission" date="2015-06" db="UniProtKB">
        <authorList>
            <consortium name="EnsemblMetazoa"/>
        </authorList>
    </citation>
    <scope>IDENTIFICATION</scope>
</reference>
<evidence type="ECO:0000256" key="2">
    <source>
        <dbReference type="ARBA" id="ARBA00022553"/>
    </source>
</evidence>
<feature type="compositionally biased region" description="Low complexity" evidence="5">
    <location>
        <begin position="265"/>
        <end position="288"/>
    </location>
</feature>
<dbReference type="KEGG" id="hro:HELRODRAFT_166083"/>
<evidence type="ECO:0000313" key="8">
    <source>
        <dbReference type="Proteomes" id="UP000015101"/>
    </source>
</evidence>
<accession>T1EXQ4</accession>
<dbReference type="CTD" id="20201354"/>
<dbReference type="EMBL" id="KB097753">
    <property type="protein sequence ID" value="ESN90417.1"/>
    <property type="molecule type" value="Genomic_DNA"/>
</dbReference>
<dbReference type="EnsemblMetazoa" id="HelroT166083">
    <property type="protein sequence ID" value="HelroP166083"/>
    <property type="gene ID" value="HelroG166083"/>
</dbReference>
<dbReference type="InParanoid" id="T1EXQ4"/>
<dbReference type="Proteomes" id="UP000015101">
    <property type="component" value="Unassembled WGS sequence"/>
</dbReference>
<feature type="compositionally biased region" description="Basic and acidic residues" evidence="5">
    <location>
        <begin position="1"/>
        <end position="41"/>
    </location>
</feature>
<dbReference type="AlphaFoldDB" id="T1EXQ4"/>
<evidence type="ECO:0000256" key="3">
    <source>
        <dbReference type="ARBA" id="ARBA00029721"/>
    </source>
</evidence>
<dbReference type="PANTHER" id="PTHR31383">
    <property type="entry name" value="OXIDATIVE STRESS-RESPONSE SERINE-RICH PROTEIN 1"/>
    <property type="match status" value="1"/>
</dbReference>
<dbReference type="HOGENOM" id="CLU_809589_0_0_1"/>
<evidence type="ECO:0000313" key="7">
    <source>
        <dbReference type="EnsemblMetazoa" id="HelroP166083"/>
    </source>
</evidence>
<dbReference type="OrthoDB" id="10045817at2759"/>
<dbReference type="GO" id="GO:0070301">
    <property type="term" value="P:cellular response to hydrogen peroxide"/>
    <property type="evidence" value="ECO:0000318"/>
    <property type="project" value="GO_Central"/>
</dbReference>
<organism evidence="7 8">
    <name type="scientific">Helobdella robusta</name>
    <name type="common">Californian leech</name>
    <dbReference type="NCBI Taxonomy" id="6412"/>
    <lineage>
        <taxon>Eukaryota</taxon>
        <taxon>Metazoa</taxon>
        <taxon>Spiralia</taxon>
        <taxon>Lophotrochozoa</taxon>
        <taxon>Annelida</taxon>
        <taxon>Clitellata</taxon>
        <taxon>Hirudinea</taxon>
        <taxon>Rhynchobdellida</taxon>
        <taxon>Glossiphoniidae</taxon>
        <taxon>Helobdella</taxon>
    </lineage>
</organism>
<sequence>MVELKDDMSLKSHPTEAESEKFKSDDQVTIKNESAKRRDGDDNAAGSIVPIVRHSSSFEKISTLDFDVLSFVNEHCSSRSCRCRKSQKRSTKVFDDLLDSSNVFGPSSPKLLKLKSNTELASPNKFSDFTVTDKTLKCKKLFGVSNKVIKSHSTENTKSSFDLKWPSLESKFRLQDFRNLVNVAFKKEDINSINNATNIFNGVNFKTIQCNASKHFLNNEGKKNYVGCSNLQADKIIAASQFPTAENSLNKTSSSFGTHSDKSLSSKLLDSLQQQQQQPPEQAQQQPLQLLSSCSQEAFSVNVANTLPGKDEDDWTMEELSCYFDDLCHIPKNMSEMAKMMYA</sequence>